<sequence length="333" mass="34423">MSTIKDVAEAAGVSIATVSRALHGLPRVSEATRQRVLAAAAELRYVASPSAASLASGQTNAIGVVAPFVNRWYFAAIVHSAEERLRMAGYDLLLYSLGTDAHERRRAFSGTLLRKRVDGVLVLGLHPTAEEAAALSAVGGPVAIVGADVPGWASVRIDDADAARCAVRHLLGLGHRRIGFIGGADPLHTAMPADRRTGYRAELAAVGLPDTSGLEAVGGFTVGGGYAAAVRLLALPDPPTALFAASDEMAMGAVQAARRAGFRVPEDVSVIGIDDHEMAELMDLTTVAQPVVAQGVLAAEMILTALTDPERPLPAVKVPTELVVRGTTGPAPG</sequence>
<dbReference type="InterPro" id="IPR010982">
    <property type="entry name" value="Lambda_DNA-bd_dom_sf"/>
</dbReference>
<keyword evidence="7" id="KW-1185">Reference proteome</keyword>
<evidence type="ECO:0000313" key="6">
    <source>
        <dbReference type="EMBL" id="TQM36371.1"/>
    </source>
</evidence>
<evidence type="ECO:0000256" key="3">
    <source>
        <dbReference type="ARBA" id="ARBA00023125"/>
    </source>
</evidence>
<dbReference type="PRINTS" id="PR00036">
    <property type="entry name" value="HTHLACI"/>
</dbReference>
<evidence type="ECO:0000313" key="7">
    <source>
        <dbReference type="Proteomes" id="UP000319818"/>
    </source>
</evidence>
<keyword evidence="2" id="KW-0805">Transcription regulation</keyword>
<proteinExistence type="predicted"/>
<evidence type="ECO:0000256" key="1">
    <source>
        <dbReference type="ARBA" id="ARBA00022491"/>
    </source>
</evidence>
<dbReference type="EMBL" id="VFPH01000003">
    <property type="protein sequence ID" value="TQM36371.1"/>
    <property type="molecule type" value="Genomic_DNA"/>
</dbReference>
<dbReference type="Pfam" id="PF00356">
    <property type="entry name" value="LacI"/>
    <property type="match status" value="1"/>
</dbReference>
<accession>A0A543FRH3</accession>
<evidence type="ECO:0000259" key="5">
    <source>
        <dbReference type="PROSITE" id="PS50932"/>
    </source>
</evidence>
<dbReference type="CDD" id="cd06267">
    <property type="entry name" value="PBP1_LacI_sugar_binding-like"/>
    <property type="match status" value="1"/>
</dbReference>
<feature type="domain" description="HTH lacI-type" evidence="5">
    <location>
        <begin position="2"/>
        <end position="56"/>
    </location>
</feature>
<dbReference type="RefSeq" id="WP_142107587.1">
    <property type="nucleotide sequence ID" value="NZ_VFPH01000003.1"/>
</dbReference>
<dbReference type="PROSITE" id="PS50932">
    <property type="entry name" value="HTH_LACI_2"/>
    <property type="match status" value="1"/>
</dbReference>
<dbReference type="PROSITE" id="PS00356">
    <property type="entry name" value="HTH_LACI_1"/>
    <property type="match status" value="1"/>
</dbReference>
<keyword evidence="4" id="KW-0804">Transcription</keyword>
<dbReference type="PANTHER" id="PTHR30146:SF148">
    <property type="entry name" value="HTH-TYPE TRANSCRIPTIONAL REPRESSOR PURR-RELATED"/>
    <property type="match status" value="1"/>
</dbReference>
<dbReference type="OrthoDB" id="3657250at2"/>
<evidence type="ECO:0000256" key="4">
    <source>
        <dbReference type="ARBA" id="ARBA00023163"/>
    </source>
</evidence>
<keyword evidence="3" id="KW-0238">DNA-binding</keyword>
<dbReference type="InterPro" id="IPR000843">
    <property type="entry name" value="HTH_LacI"/>
</dbReference>
<dbReference type="GO" id="GO:0000976">
    <property type="term" value="F:transcription cis-regulatory region binding"/>
    <property type="evidence" value="ECO:0007669"/>
    <property type="project" value="TreeGrafter"/>
</dbReference>
<dbReference type="Gene3D" id="3.40.50.2300">
    <property type="match status" value="2"/>
</dbReference>
<comment type="caution">
    <text evidence="6">The sequence shown here is derived from an EMBL/GenBank/DDBJ whole genome shotgun (WGS) entry which is preliminary data.</text>
</comment>
<gene>
    <name evidence="6" type="ORF">FB388_7831</name>
</gene>
<keyword evidence="1" id="KW-0678">Repressor</keyword>
<reference evidence="6 7" key="1">
    <citation type="submission" date="2019-06" db="EMBL/GenBank/DDBJ databases">
        <title>Sequencing the genomes of 1000 actinobacteria strains.</title>
        <authorList>
            <person name="Klenk H.-P."/>
        </authorList>
    </citation>
    <scope>NUCLEOTIDE SEQUENCE [LARGE SCALE GENOMIC DNA]</scope>
    <source>
        <strain evidence="6 7">DSM 45511</strain>
    </source>
</reference>
<dbReference type="Gene3D" id="1.10.260.40">
    <property type="entry name" value="lambda repressor-like DNA-binding domains"/>
    <property type="match status" value="1"/>
</dbReference>
<dbReference type="Pfam" id="PF13377">
    <property type="entry name" value="Peripla_BP_3"/>
    <property type="match status" value="1"/>
</dbReference>
<name>A0A543FRH3_9PSEU</name>
<dbReference type="PANTHER" id="PTHR30146">
    <property type="entry name" value="LACI-RELATED TRANSCRIPTIONAL REPRESSOR"/>
    <property type="match status" value="1"/>
</dbReference>
<dbReference type="SUPFAM" id="SSF47413">
    <property type="entry name" value="lambda repressor-like DNA-binding domains"/>
    <property type="match status" value="1"/>
</dbReference>
<dbReference type="InterPro" id="IPR028082">
    <property type="entry name" value="Peripla_BP_I"/>
</dbReference>
<dbReference type="InterPro" id="IPR046335">
    <property type="entry name" value="LacI/GalR-like_sensor"/>
</dbReference>
<organism evidence="6 7">
    <name type="scientific">Pseudonocardia cypriaca</name>
    <dbReference type="NCBI Taxonomy" id="882449"/>
    <lineage>
        <taxon>Bacteria</taxon>
        <taxon>Bacillati</taxon>
        <taxon>Actinomycetota</taxon>
        <taxon>Actinomycetes</taxon>
        <taxon>Pseudonocardiales</taxon>
        <taxon>Pseudonocardiaceae</taxon>
        <taxon>Pseudonocardia</taxon>
    </lineage>
</organism>
<protein>
    <submittedName>
        <fullName evidence="6">LacI family transcriptional regulator</fullName>
    </submittedName>
</protein>
<dbReference type="AlphaFoldDB" id="A0A543FRH3"/>
<dbReference type="Proteomes" id="UP000319818">
    <property type="component" value="Unassembled WGS sequence"/>
</dbReference>
<dbReference type="SUPFAM" id="SSF53822">
    <property type="entry name" value="Periplasmic binding protein-like I"/>
    <property type="match status" value="1"/>
</dbReference>
<dbReference type="SMART" id="SM00354">
    <property type="entry name" value="HTH_LACI"/>
    <property type="match status" value="1"/>
</dbReference>
<evidence type="ECO:0000256" key="2">
    <source>
        <dbReference type="ARBA" id="ARBA00023015"/>
    </source>
</evidence>
<dbReference type="GO" id="GO:0003700">
    <property type="term" value="F:DNA-binding transcription factor activity"/>
    <property type="evidence" value="ECO:0007669"/>
    <property type="project" value="TreeGrafter"/>
</dbReference>
<dbReference type="CDD" id="cd01392">
    <property type="entry name" value="HTH_LacI"/>
    <property type="match status" value="1"/>
</dbReference>